<proteinExistence type="predicted"/>
<feature type="transmembrane region" description="Helical" evidence="1">
    <location>
        <begin position="7"/>
        <end position="24"/>
    </location>
</feature>
<keyword evidence="1" id="KW-0812">Transmembrane</keyword>
<dbReference type="Proteomes" id="UP001295469">
    <property type="component" value="Chromosome A01"/>
</dbReference>
<gene>
    <name evidence="2" type="ORF">DARMORV10_A01P00680.1</name>
</gene>
<dbReference type="AlphaFoldDB" id="A0A816XIF7"/>
<reference evidence="2" key="1">
    <citation type="submission" date="2021-01" db="EMBL/GenBank/DDBJ databases">
        <authorList>
            <consortium name="Genoscope - CEA"/>
            <person name="William W."/>
        </authorList>
    </citation>
    <scope>NUCLEOTIDE SEQUENCE</scope>
</reference>
<evidence type="ECO:0000256" key="1">
    <source>
        <dbReference type="SAM" id="Phobius"/>
    </source>
</evidence>
<keyword evidence="1" id="KW-0472">Membrane</keyword>
<protein>
    <submittedName>
        <fullName evidence="2">(rape) hypothetical protein</fullName>
    </submittedName>
</protein>
<organism evidence="2">
    <name type="scientific">Brassica napus</name>
    <name type="common">Rape</name>
    <dbReference type="NCBI Taxonomy" id="3708"/>
    <lineage>
        <taxon>Eukaryota</taxon>
        <taxon>Viridiplantae</taxon>
        <taxon>Streptophyta</taxon>
        <taxon>Embryophyta</taxon>
        <taxon>Tracheophyta</taxon>
        <taxon>Spermatophyta</taxon>
        <taxon>Magnoliopsida</taxon>
        <taxon>eudicotyledons</taxon>
        <taxon>Gunneridae</taxon>
        <taxon>Pentapetalae</taxon>
        <taxon>rosids</taxon>
        <taxon>malvids</taxon>
        <taxon>Brassicales</taxon>
        <taxon>Brassicaceae</taxon>
        <taxon>Brassiceae</taxon>
        <taxon>Brassica</taxon>
    </lineage>
</organism>
<name>A0A816XIF7_BRANA</name>
<accession>A0A816XIF7</accession>
<evidence type="ECO:0000313" key="2">
    <source>
        <dbReference type="EMBL" id="CAF2146259.1"/>
    </source>
</evidence>
<sequence>MNMKAKVFLFSVYLLTLVIGSLLLKSENHVKVPLYTLLLVVYGLSREKWRENIVKLRPLLVLRPGWFV</sequence>
<keyword evidence="1" id="KW-1133">Transmembrane helix</keyword>
<dbReference type="EMBL" id="HG994355">
    <property type="protein sequence ID" value="CAF2146259.1"/>
    <property type="molecule type" value="Genomic_DNA"/>
</dbReference>